<keyword evidence="2" id="KW-1185">Reference proteome</keyword>
<dbReference type="EMBL" id="BAABHA010000001">
    <property type="protein sequence ID" value="GAA4374047.1"/>
    <property type="molecule type" value="Genomic_DNA"/>
</dbReference>
<proteinExistence type="predicted"/>
<evidence type="ECO:0000313" key="2">
    <source>
        <dbReference type="Proteomes" id="UP001500454"/>
    </source>
</evidence>
<organism evidence="1 2">
    <name type="scientific">Hymenobacter koreensis</name>
    <dbReference type="NCBI Taxonomy" id="1084523"/>
    <lineage>
        <taxon>Bacteria</taxon>
        <taxon>Pseudomonadati</taxon>
        <taxon>Bacteroidota</taxon>
        <taxon>Cytophagia</taxon>
        <taxon>Cytophagales</taxon>
        <taxon>Hymenobacteraceae</taxon>
        <taxon>Hymenobacter</taxon>
    </lineage>
</organism>
<dbReference type="Proteomes" id="UP001500454">
    <property type="component" value="Unassembled WGS sequence"/>
</dbReference>
<evidence type="ECO:0000313" key="1">
    <source>
        <dbReference type="EMBL" id="GAA4374047.1"/>
    </source>
</evidence>
<comment type="caution">
    <text evidence="1">The sequence shown here is derived from an EMBL/GenBank/DDBJ whole genome shotgun (WGS) entry which is preliminary data.</text>
</comment>
<sequence length="196" mass="23101">MIAINSFPPIPFLMPAPSADFKRALKQLSDKEKEDLLLKAVRRDAELYDLLRYDILPDVDLRTVQDEHAERIAALLEKANGRVMNRALSRNLGKAAKEIARAKRITKDKRLEVELNMYTLRLILDEYSQYFEGFVYAFYVATVRLLLRTAKLIPKLHEDLWLEYKPEFDEILTTLRKHEKHRQLRYPLPTELELPH</sequence>
<reference evidence="2" key="1">
    <citation type="journal article" date="2019" name="Int. J. Syst. Evol. Microbiol.">
        <title>The Global Catalogue of Microorganisms (GCM) 10K type strain sequencing project: providing services to taxonomists for standard genome sequencing and annotation.</title>
        <authorList>
            <consortium name="The Broad Institute Genomics Platform"/>
            <consortium name="The Broad Institute Genome Sequencing Center for Infectious Disease"/>
            <person name="Wu L."/>
            <person name="Ma J."/>
        </authorList>
    </citation>
    <scope>NUCLEOTIDE SEQUENCE [LARGE SCALE GENOMIC DNA]</scope>
    <source>
        <strain evidence="2">JCM 17924</strain>
    </source>
</reference>
<name>A0ABP8IUJ8_9BACT</name>
<protein>
    <submittedName>
        <fullName evidence="1">Uncharacterized protein</fullName>
    </submittedName>
</protein>
<gene>
    <name evidence="1" type="ORF">GCM10023186_05230</name>
</gene>
<accession>A0ABP8IUJ8</accession>